<dbReference type="InterPro" id="IPR003959">
    <property type="entry name" value="ATPase_AAA_core"/>
</dbReference>
<dbReference type="AlphaFoldDB" id="A0A3B0C7B4"/>
<dbReference type="GO" id="GO:0006415">
    <property type="term" value="P:translational termination"/>
    <property type="evidence" value="ECO:0007669"/>
    <property type="project" value="InterPro"/>
</dbReference>
<organism evidence="6 7">
    <name type="scientific">Ulvibacterium marinum</name>
    <dbReference type="NCBI Taxonomy" id="2419782"/>
    <lineage>
        <taxon>Bacteria</taxon>
        <taxon>Pseudomonadati</taxon>
        <taxon>Bacteroidota</taxon>
        <taxon>Flavobacteriia</taxon>
        <taxon>Flavobacteriales</taxon>
        <taxon>Flavobacteriaceae</taxon>
        <taxon>Ulvibacterium</taxon>
    </lineage>
</organism>
<name>A0A3B0C7B4_9FLAO</name>
<evidence type="ECO:0000256" key="2">
    <source>
        <dbReference type="ARBA" id="ARBA00022840"/>
    </source>
</evidence>
<feature type="domain" description="AAA+ ATPase" evidence="4">
    <location>
        <begin position="316"/>
        <end position="452"/>
    </location>
</feature>
<dbReference type="GO" id="GO:0016887">
    <property type="term" value="F:ATP hydrolysis activity"/>
    <property type="evidence" value="ECO:0007669"/>
    <property type="project" value="InterPro"/>
</dbReference>
<keyword evidence="7" id="KW-1185">Reference proteome</keyword>
<evidence type="ECO:0000313" key="7">
    <source>
        <dbReference type="Proteomes" id="UP000276603"/>
    </source>
</evidence>
<dbReference type="InterPro" id="IPR001270">
    <property type="entry name" value="ClpA/B"/>
</dbReference>
<protein>
    <submittedName>
        <fullName evidence="6">AAA family ATPase</fullName>
    </submittedName>
</protein>
<keyword evidence="1" id="KW-0547">Nucleotide-binding</keyword>
<evidence type="ECO:0000259" key="5">
    <source>
        <dbReference type="SMART" id="SM01086"/>
    </source>
</evidence>
<dbReference type="GO" id="GO:0005737">
    <property type="term" value="C:cytoplasm"/>
    <property type="evidence" value="ECO:0007669"/>
    <property type="project" value="TreeGrafter"/>
</dbReference>
<dbReference type="Gene3D" id="3.40.50.300">
    <property type="entry name" value="P-loop containing nucleotide triphosphate hydrolases"/>
    <property type="match status" value="2"/>
</dbReference>
<dbReference type="PANTHER" id="PTHR11638:SF18">
    <property type="entry name" value="HEAT SHOCK PROTEIN 104"/>
    <property type="match status" value="1"/>
</dbReference>
<dbReference type="InterPro" id="IPR005139">
    <property type="entry name" value="PCRF"/>
</dbReference>
<dbReference type="GO" id="GO:0005524">
    <property type="term" value="F:ATP binding"/>
    <property type="evidence" value="ECO:0007669"/>
    <property type="project" value="UniProtKB-KW"/>
</dbReference>
<feature type="domain" description="Clp ATPase C-terminal" evidence="5">
    <location>
        <begin position="485"/>
        <end position="577"/>
    </location>
</feature>
<dbReference type="Pfam" id="PF10431">
    <property type="entry name" value="ClpB_D2-small"/>
    <property type="match status" value="1"/>
</dbReference>
<gene>
    <name evidence="6" type="ORF">D7Z94_18715</name>
</gene>
<dbReference type="PRINTS" id="PR00300">
    <property type="entry name" value="CLPPROTEASEA"/>
</dbReference>
<dbReference type="SMART" id="SM01086">
    <property type="entry name" value="ClpB_D2-small"/>
    <property type="match status" value="1"/>
</dbReference>
<dbReference type="SUPFAM" id="SSF52540">
    <property type="entry name" value="P-loop containing nucleoside triphosphate hydrolases"/>
    <property type="match status" value="2"/>
</dbReference>
<dbReference type="GO" id="GO:0034605">
    <property type="term" value="P:cellular response to heat"/>
    <property type="evidence" value="ECO:0007669"/>
    <property type="project" value="TreeGrafter"/>
</dbReference>
<dbReference type="OrthoDB" id="9803641at2"/>
<dbReference type="Gene3D" id="1.10.8.60">
    <property type="match status" value="1"/>
</dbReference>
<dbReference type="Pfam" id="PF07724">
    <property type="entry name" value="AAA_2"/>
    <property type="match status" value="1"/>
</dbReference>
<dbReference type="Pfam" id="PF03462">
    <property type="entry name" value="PCRF"/>
    <property type="match status" value="1"/>
</dbReference>
<dbReference type="RefSeq" id="WP_120713068.1">
    <property type="nucleotide sequence ID" value="NZ_RBCJ01000003.1"/>
</dbReference>
<dbReference type="PANTHER" id="PTHR11638">
    <property type="entry name" value="ATP-DEPENDENT CLP PROTEASE"/>
    <property type="match status" value="1"/>
</dbReference>
<keyword evidence="3" id="KW-0143">Chaperone</keyword>
<dbReference type="InterPro" id="IPR019489">
    <property type="entry name" value="Clp_ATPase_C"/>
</dbReference>
<dbReference type="SMART" id="SM00382">
    <property type="entry name" value="AAA"/>
    <property type="match status" value="2"/>
</dbReference>
<reference evidence="6 7" key="1">
    <citation type="submission" date="2018-10" db="EMBL/GenBank/DDBJ databases">
        <title>Ulvibacterium marinum gen. nov., sp. nov., a novel marine bacterium of the family Flavobacteriaceae, isolated from a culture of the green alga Ulva prolifera.</title>
        <authorList>
            <person name="Zhang Z."/>
        </authorList>
    </citation>
    <scope>NUCLEOTIDE SEQUENCE [LARGE SCALE GENOMIC DNA]</scope>
    <source>
        <strain evidence="6 7">CCMM003</strain>
    </source>
</reference>
<proteinExistence type="predicted"/>
<accession>A0A3B0C7B4</accession>
<dbReference type="SUPFAM" id="SSF75620">
    <property type="entry name" value="Release factor"/>
    <property type="match status" value="1"/>
</dbReference>
<evidence type="ECO:0000259" key="4">
    <source>
        <dbReference type="SMART" id="SM00382"/>
    </source>
</evidence>
<keyword evidence="2" id="KW-0067">ATP-binding</keyword>
<dbReference type="InterPro" id="IPR045853">
    <property type="entry name" value="Pep_chain_release_fac_I_sf"/>
</dbReference>
<sequence length="880" mass="100330">MDEDYLKGIGKIWTKKDVPANMVDSEAISDAVDSIYAYLTNSSPKSILVSGDKGVGKSALINLVSKKLKAHGWFIFTATAGNIMAGQRYIGDLEQSIQNVLSELTDGKKNLWIVPRFQELYYGGRHEYSPVSILDQILPFVESGELKIIGEVDTNSLEKVIQFRPQILSCFEIVRISPLSKENTLALASEWIKKDDKNGLWDSFSAKDLDEVFFLSNQYLSFKENPGCLFDLLKQTKKLIQLGSEEGKRIQLAHFLDALSNITGLPKKILDDTEKLDLEHLKNHFSQKVIGQEDAVNTIIERIAMIKAGLTDPSRPAGVFLFVGPTGTGKTEVAKALAEYLFGSENKLIRLDMSEFQTQESMYKILGDASDTAENTALVNTIRRKPFSVILLDEFEKAHPNIWDLFLQVFDDGRLTDQRGSIADFRYSIIILTSNIGASLPVTNRVGFNTSEDERIDGNMLKAINQTFRPEFVNRIDKIIMFNPLTKAIAKQILKNELGKVLARRGLRRRAWELDFEDSALEFLLEKGFSSSLGARPLKRAIEKFLLAPLAVTIVNHDYPKGNQFLLVSPAKQKLKVEFIDPDEPDFTWNQKKQILEKQEAQSKVLNLKEIVANPKGVLSEFKLIERRLIELQKVISKEHLLQVKEDYLGEMGSTEFWSKPERYEILSEIEFIDRFESAYETTTSLLERLKGRNKERLSYDSKLIRKLAQRLYLLNQAVNSYVNKEPQDALIRIKYKKSDREHGKKIENMYSSWSKHRGMKMELIKESSESGECIFIFSIVGFGAYSLLKSESGYHVFENRGSKEKDMIKTRINVSVITMTNEDHRSINTTGILTRFSKSGISKVVRRYRMDKSPVIKDLKNRWQTGKVEYVLNGNFDLF</sequence>
<dbReference type="InterPro" id="IPR050130">
    <property type="entry name" value="ClpA_ClpB"/>
</dbReference>
<dbReference type="Proteomes" id="UP000276603">
    <property type="component" value="Unassembled WGS sequence"/>
</dbReference>
<dbReference type="Gene3D" id="3.30.70.1660">
    <property type="match status" value="1"/>
</dbReference>
<dbReference type="CDD" id="cd19499">
    <property type="entry name" value="RecA-like_ClpB_Hsp104-like"/>
    <property type="match status" value="1"/>
</dbReference>
<evidence type="ECO:0000313" key="6">
    <source>
        <dbReference type="EMBL" id="RKN80259.1"/>
    </source>
</evidence>
<dbReference type="InterPro" id="IPR027417">
    <property type="entry name" value="P-loop_NTPase"/>
</dbReference>
<dbReference type="EMBL" id="RBCJ01000003">
    <property type="protein sequence ID" value="RKN80259.1"/>
    <property type="molecule type" value="Genomic_DNA"/>
</dbReference>
<comment type="caution">
    <text evidence="6">The sequence shown here is derived from an EMBL/GenBank/DDBJ whole genome shotgun (WGS) entry which is preliminary data.</text>
</comment>
<dbReference type="InterPro" id="IPR003593">
    <property type="entry name" value="AAA+_ATPase"/>
</dbReference>
<evidence type="ECO:0000256" key="1">
    <source>
        <dbReference type="ARBA" id="ARBA00022741"/>
    </source>
</evidence>
<evidence type="ECO:0000256" key="3">
    <source>
        <dbReference type="ARBA" id="ARBA00023186"/>
    </source>
</evidence>
<feature type="domain" description="AAA+ ATPase" evidence="4">
    <location>
        <begin position="43"/>
        <end position="270"/>
    </location>
</feature>